<dbReference type="AlphaFoldDB" id="A0A261XZU2"/>
<keyword evidence="7" id="KW-0943">RNA-mediated gene silencing</keyword>
<organism evidence="10 11">
    <name type="scientific">Bifiguratus adelaidae</name>
    <dbReference type="NCBI Taxonomy" id="1938954"/>
    <lineage>
        <taxon>Eukaryota</taxon>
        <taxon>Fungi</taxon>
        <taxon>Fungi incertae sedis</taxon>
        <taxon>Mucoromycota</taxon>
        <taxon>Mucoromycotina</taxon>
        <taxon>Endogonomycetes</taxon>
        <taxon>Endogonales</taxon>
        <taxon>Endogonales incertae sedis</taxon>
        <taxon>Bifiguratus</taxon>
    </lineage>
</organism>
<dbReference type="Pfam" id="PF10155">
    <property type="entry name" value="CNOT11"/>
    <property type="match status" value="1"/>
</dbReference>
<evidence type="ECO:0000256" key="6">
    <source>
        <dbReference type="ARBA" id="ARBA00023015"/>
    </source>
</evidence>
<comment type="subcellular location">
    <subcellularLocation>
        <location evidence="2">Cytoplasm</location>
    </subcellularLocation>
    <subcellularLocation>
        <location evidence="1">Nucleus</location>
    </subcellularLocation>
</comment>
<keyword evidence="8" id="KW-0804">Transcription</keyword>
<comment type="caution">
    <text evidence="10">The sequence shown here is derived from an EMBL/GenBank/DDBJ whole genome shotgun (WGS) entry which is preliminary data.</text>
</comment>
<evidence type="ECO:0000256" key="1">
    <source>
        <dbReference type="ARBA" id="ARBA00004123"/>
    </source>
</evidence>
<comment type="similarity">
    <text evidence="3">Belongs to the CNOT11 family.</text>
</comment>
<sequence length="400" mass="45128">MSDSIEAPSKETNLQQLGRAYISQSYYSSFDVSFQKFLAQVPEEERFRALCGLWASLQAKGPHGLGEAETTEYSDEQVLQPAAYMTHFYIMYMAYATEGVPVRYHPFLSFFIEVLTSWHVDQRADTKQQSTLTVLRQFLKCMLTSKAEDLKALSPGQLFDRPSLIPPVSDPDIDALVQFVRNVDSMWDPPEEIVPISVDASLSSTKGKEPLSSHESVPEAYNVSPDILAEAVTSPLTIYKQKHILSMTEDEDWLKSVVIDPTSFANLVENNETVAAAVILKMASQGSFDSHVEALLLHHPITNNALELAFKLLLNLHGISEHNVHVFVSRCIRSCDTLSDNLQQRQVRKVTSFLSSLLQNNIIAIDDYLPELQAFCLQYSRYREATNLFQTIARRLESLR</sequence>
<dbReference type="Proteomes" id="UP000242875">
    <property type="component" value="Unassembled WGS sequence"/>
</dbReference>
<keyword evidence="6" id="KW-0805">Transcription regulation</keyword>
<dbReference type="OrthoDB" id="10265389at2759"/>
<evidence type="ECO:0000313" key="11">
    <source>
        <dbReference type="Proteomes" id="UP000242875"/>
    </source>
</evidence>
<keyword evidence="5" id="KW-0963">Cytoplasm</keyword>
<keyword evidence="11" id="KW-1185">Reference proteome</keyword>
<evidence type="ECO:0000256" key="9">
    <source>
        <dbReference type="ARBA" id="ARBA00023242"/>
    </source>
</evidence>
<dbReference type="PANTHER" id="PTHR15975:SF0">
    <property type="entry name" value="CCR4-NOT TRANSCRIPTION COMPLEX SUBUNIT 11"/>
    <property type="match status" value="1"/>
</dbReference>
<protein>
    <recommendedName>
        <fullName evidence="4">CCR4-NOT transcription complex subunit 11</fullName>
    </recommendedName>
</protein>
<proteinExistence type="inferred from homology"/>
<accession>A0A261XZU2</accession>
<evidence type="ECO:0000256" key="3">
    <source>
        <dbReference type="ARBA" id="ARBA00008030"/>
    </source>
</evidence>
<keyword evidence="9" id="KW-0539">Nucleus</keyword>
<reference evidence="10 11" key="1">
    <citation type="journal article" date="2017" name="Mycologia">
        <title>Bifiguratus adelaidae, gen. et sp. nov., a new member of Mucoromycotina in endophytic and soil-dwelling habitats.</title>
        <authorList>
            <person name="Torres-Cruz T.J."/>
            <person name="Billingsley Tobias T.L."/>
            <person name="Almatruk M."/>
            <person name="Hesse C."/>
            <person name="Kuske C.R."/>
            <person name="Desiro A."/>
            <person name="Benucci G.M."/>
            <person name="Bonito G."/>
            <person name="Stajich J.E."/>
            <person name="Dunlap C."/>
            <person name="Arnold A.E."/>
            <person name="Porras-Alfaro A."/>
        </authorList>
    </citation>
    <scope>NUCLEOTIDE SEQUENCE [LARGE SCALE GENOMIC DNA]</scope>
    <source>
        <strain evidence="10 11">AZ0501</strain>
    </source>
</reference>
<dbReference type="PANTHER" id="PTHR15975">
    <property type="entry name" value="CCR4-NOT TRANSCRIPTION COMPLEX SUBUNIT 11"/>
    <property type="match status" value="1"/>
</dbReference>
<name>A0A261XZU2_9FUNG</name>
<dbReference type="GO" id="GO:0005634">
    <property type="term" value="C:nucleus"/>
    <property type="evidence" value="ECO:0007669"/>
    <property type="project" value="UniProtKB-SubCell"/>
</dbReference>
<evidence type="ECO:0000256" key="8">
    <source>
        <dbReference type="ARBA" id="ARBA00023163"/>
    </source>
</evidence>
<dbReference type="EMBL" id="MVBO01000065">
    <property type="protein sequence ID" value="OZJ03863.1"/>
    <property type="molecule type" value="Genomic_DNA"/>
</dbReference>
<evidence type="ECO:0000256" key="4">
    <source>
        <dbReference type="ARBA" id="ARBA00014872"/>
    </source>
</evidence>
<dbReference type="GO" id="GO:0005737">
    <property type="term" value="C:cytoplasm"/>
    <property type="evidence" value="ECO:0007669"/>
    <property type="project" value="UniProtKB-SubCell"/>
</dbReference>
<evidence type="ECO:0000256" key="5">
    <source>
        <dbReference type="ARBA" id="ARBA00022490"/>
    </source>
</evidence>
<dbReference type="InterPro" id="IPR019312">
    <property type="entry name" value="CNOT11"/>
</dbReference>
<dbReference type="GO" id="GO:0030014">
    <property type="term" value="C:CCR4-NOT complex"/>
    <property type="evidence" value="ECO:0007669"/>
    <property type="project" value="InterPro"/>
</dbReference>
<evidence type="ECO:0000256" key="2">
    <source>
        <dbReference type="ARBA" id="ARBA00004496"/>
    </source>
</evidence>
<gene>
    <name evidence="10" type="ORF">BZG36_03662</name>
</gene>
<evidence type="ECO:0000256" key="7">
    <source>
        <dbReference type="ARBA" id="ARBA00023158"/>
    </source>
</evidence>
<evidence type="ECO:0000313" key="10">
    <source>
        <dbReference type="EMBL" id="OZJ03863.1"/>
    </source>
</evidence>
<dbReference type="GO" id="GO:0031047">
    <property type="term" value="P:regulatory ncRNA-mediated gene silencing"/>
    <property type="evidence" value="ECO:0007669"/>
    <property type="project" value="UniProtKB-KW"/>
</dbReference>